<dbReference type="InterPro" id="IPR011707">
    <property type="entry name" value="Cu-oxidase-like_N"/>
</dbReference>
<evidence type="ECO:0000259" key="6">
    <source>
        <dbReference type="Pfam" id="PF00394"/>
    </source>
</evidence>
<keyword evidence="3" id="KW-0186">Copper</keyword>
<dbReference type="InterPro" id="IPR008972">
    <property type="entry name" value="Cupredoxin"/>
</dbReference>
<evidence type="ECO:0000256" key="3">
    <source>
        <dbReference type="ARBA" id="ARBA00023008"/>
    </source>
</evidence>
<organism evidence="9 10">
    <name type="scientific">Parvibaculum sedimenti</name>
    <dbReference type="NCBI Taxonomy" id="2608632"/>
    <lineage>
        <taxon>Bacteria</taxon>
        <taxon>Pseudomonadati</taxon>
        <taxon>Pseudomonadota</taxon>
        <taxon>Alphaproteobacteria</taxon>
        <taxon>Hyphomicrobiales</taxon>
        <taxon>Parvibaculaceae</taxon>
        <taxon>Parvibaculum</taxon>
    </lineage>
</organism>
<dbReference type="Pfam" id="PF07732">
    <property type="entry name" value="Cu-oxidase_3"/>
    <property type="match status" value="1"/>
</dbReference>
<feature type="region of interest" description="Disordered" evidence="4">
    <location>
        <begin position="372"/>
        <end position="401"/>
    </location>
</feature>
<evidence type="ECO:0000256" key="2">
    <source>
        <dbReference type="ARBA" id="ARBA00023002"/>
    </source>
</evidence>
<dbReference type="NCBIfam" id="TIGR01480">
    <property type="entry name" value="copper_res_A"/>
    <property type="match status" value="1"/>
</dbReference>
<keyword evidence="1" id="KW-0479">Metal-binding</keyword>
<keyword evidence="10" id="KW-1185">Reference proteome</keyword>
<dbReference type="EMBL" id="WESC01000002">
    <property type="protein sequence ID" value="KAB7742130.1"/>
    <property type="molecule type" value="Genomic_DNA"/>
</dbReference>
<feature type="chain" id="PRO_5026675195" evidence="5">
    <location>
        <begin position="23"/>
        <end position="551"/>
    </location>
</feature>
<dbReference type="InterPro" id="IPR034279">
    <property type="entry name" value="CuRO_3_CopA"/>
</dbReference>
<dbReference type="Pfam" id="PF00394">
    <property type="entry name" value="Cu-oxidase"/>
    <property type="match status" value="1"/>
</dbReference>
<dbReference type="PANTHER" id="PTHR11709">
    <property type="entry name" value="MULTI-COPPER OXIDASE"/>
    <property type="match status" value="1"/>
</dbReference>
<name>A0A6N6VKU7_9HYPH</name>
<evidence type="ECO:0000259" key="7">
    <source>
        <dbReference type="Pfam" id="PF07731"/>
    </source>
</evidence>
<dbReference type="CDD" id="cd13874">
    <property type="entry name" value="CuRO_2_CopA"/>
    <property type="match status" value="1"/>
</dbReference>
<dbReference type="InterPro" id="IPR006376">
    <property type="entry name" value="Cu-R_CopA"/>
</dbReference>
<dbReference type="Proteomes" id="UP000468901">
    <property type="component" value="Unassembled WGS sequence"/>
</dbReference>
<evidence type="ECO:0000259" key="8">
    <source>
        <dbReference type="Pfam" id="PF07732"/>
    </source>
</evidence>
<dbReference type="InterPro" id="IPR002355">
    <property type="entry name" value="Cu_oxidase_Cu_BS"/>
</dbReference>
<dbReference type="PROSITE" id="PS00079">
    <property type="entry name" value="MULTICOPPER_OXIDASE1"/>
    <property type="match status" value="2"/>
</dbReference>
<dbReference type="InterPro" id="IPR045087">
    <property type="entry name" value="Cu-oxidase_fam"/>
</dbReference>
<evidence type="ECO:0000313" key="9">
    <source>
        <dbReference type="EMBL" id="KAB7742130.1"/>
    </source>
</evidence>
<dbReference type="Pfam" id="PF07731">
    <property type="entry name" value="Cu-oxidase_2"/>
    <property type="match status" value="1"/>
</dbReference>
<dbReference type="RefSeq" id="WP_152214552.1">
    <property type="nucleotide sequence ID" value="NZ_WESC01000002.1"/>
</dbReference>
<feature type="domain" description="Plastocyanin-like" evidence="7">
    <location>
        <begin position="425"/>
        <end position="543"/>
    </location>
</feature>
<feature type="domain" description="Plastocyanin-like" evidence="8">
    <location>
        <begin position="38"/>
        <end position="141"/>
    </location>
</feature>
<dbReference type="InterPro" id="IPR011706">
    <property type="entry name" value="Cu-oxidase_C"/>
</dbReference>
<keyword evidence="2" id="KW-0560">Oxidoreductase</keyword>
<dbReference type="AlphaFoldDB" id="A0A6N6VKU7"/>
<dbReference type="Gene3D" id="2.60.40.420">
    <property type="entry name" value="Cupredoxins - blue copper proteins"/>
    <property type="match status" value="3"/>
</dbReference>
<evidence type="ECO:0000256" key="1">
    <source>
        <dbReference type="ARBA" id="ARBA00022723"/>
    </source>
</evidence>
<dbReference type="InterPro" id="IPR033138">
    <property type="entry name" value="Cu_oxidase_CS"/>
</dbReference>
<reference evidence="9 10" key="1">
    <citation type="submission" date="2019-09" db="EMBL/GenBank/DDBJ databases">
        <title>Parvibaculum sedimenti sp. nov., isolated from sediment.</title>
        <authorList>
            <person name="Wang Y."/>
        </authorList>
    </citation>
    <scope>NUCLEOTIDE SEQUENCE [LARGE SCALE GENOMIC DNA]</scope>
    <source>
        <strain evidence="9 10">HXT-9</strain>
    </source>
</reference>
<protein>
    <submittedName>
        <fullName evidence="9">Copper resistance system multicopper oxidase</fullName>
    </submittedName>
</protein>
<keyword evidence="5" id="KW-0732">Signal</keyword>
<dbReference type="GO" id="GO:0042597">
    <property type="term" value="C:periplasmic space"/>
    <property type="evidence" value="ECO:0007669"/>
    <property type="project" value="InterPro"/>
</dbReference>
<dbReference type="CDD" id="cd13896">
    <property type="entry name" value="CuRO_3_CopA"/>
    <property type="match status" value="1"/>
</dbReference>
<evidence type="ECO:0000313" key="10">
    <source>
        <dbReference type="Proteomes" id="UP000468901"/>
    </source>
</evidence>
<comment type="caution">
    <text evidence="9">The sequence shown here is derived from an EMBL/GenBank/DDBJ whole genome shotgun (WGS) entry which is preliminary data.</text>
</comment>
<evidence type="ECO:0000256" key="5">
    <source>
        <dbReference type="SAM" id="SignalP"/>
    </source>
</evidence>
<evidence type="ECO:0000256" key="4">
    <source>
        <dbReference type="SAM" id="MobiDB-lite"/>
    </source>
</evidence>
<dbReference type="PROSITE" id="PS00080">
    <property type="entry name" value="MULTICOPPER_OXIDASE2"/>
    <property type="match status" value="1"/>
</dbReference>
<feature type="signal peptide" evidence="5">
    <location>
        <begin position="1"/>
        <end position="22"/>
    </location>
</feature>
<dbReference type="PANTHER" id="PTHR11709:SF394">
    <property type="entry name" value="FI03373P-RELATED"/>
    <property type="match status" value="1"/>
</dbReference>
<dbReference type="GO" id="GO:0005507">
    <property type="term" value="F:copper ion binding"/>
    <property type="evidence" value="ECO:0007669"/>
    <property type="project" value="InterPro"/>
</dbReference>
<sequence length="551" mass="60528">MRVSLLVFTFIGLAFASFAAKAGEYSLVIDRHDVDIGGRHGDMIIVNGQFPGPLLRFREGEDVAIHVTNRLKDDSSVHWHGLLLPGEMDGVPGMNGFGGIAPGATFTYHFKVRQSGTYWYHSHSGLQEQEGLAGPIVIDPAKPSGIQAAHDYVVMLSDFTDERADDIFRNLKADSGYYNHSKRTAGDFFRGMGKDGIGATLRDRLDWGEMRMDPTDLADVTGYTFLVNGKSASANWTGLFKPGERIRLRFINASAMTYFDLRIPGLKMIVVAADGQNVMPVPVDEIRLAIAETYDVIVTPKDGKAYTIFAQSLDRSGYARATLAPREGMEAPVPPLRRRAQLTMADMGMGSMEGMDHGSMSNMDMGGMDMSQMGHAATNTKPKESKSPAEEEQAPKGWGAGFPAGEKVLSYGDLKSLTPQKDLREPSREIIVHLTGNMERYIWTLNGKKFGDAQPIELKYGERVKLTFVNDTMMAHPMHLHGMFVQLVNGQPAARLPNKHIVSVPPGQSYSVLLTADAPGEWAFHCHLLYHMASGMMNKVVVARMSAEAAR</sequence>
<proteinExistence type="predicted"/>
<feature type="domain" description="Plastocyanin-like" evidence="6">
    <location>
        <begin position="204"/>
        <end position="323"/>
    </location>
</feature>
<gene>
    <name evidence="9" type="ORF">F2P47_02325</name>
</gene>
<dbReference type="SUPFAM" id="SSF49503">
    <property type="entry name" value="Cupredoxins"/>
    <property type="match status" value="3"/>
</dbReference>
<dbReference type="InterPro" id="IPR001117">
    <property type="entry name" value="Cu-oxidase_2nd"/>
</dbReference>
<dbReference type="GO" id="GO:0016491">
    <property type="term" value="F:oxidoreductase activity"/>
    <property type="evidence" value="ECO:0007669"/>
    <property type="project" value="UniProtKB-KW"/>
</dbReference>
<accession>A0A6N6VKU7</accession>
<dbReference type="InterPro" id="IPR034282">
    <property type="entry name" value="CuRO_2_CopA"/>
</dbReference>